<proteinExistence type="predicted"/>
<organism evidence="2">
    <name type="scientific">Nakamurella sp. A5-74</name>
    <dbReference type="NCBI Taxonomy" id="3158264"/>
    <lineage>
        <taxon>Bacteria</taxon>
        <taxon>Bacillati</taxon>
        <taxon>Actinomycetota</taxon>
        <taxon>Actinomycetes</taxon>
        <taxon>Nakamurellales</taxon>
        <taxon>Nakamurellaceae</taxon>
        <taxon>Nakamurella</taxon>
    </lineage>
</organism>
<dbReference type="PRINTS" id="PR00095">
    <property type="entry name" value="ANTSNTHASEI"/>
</dbReference>
<reference evidence="2" key="1">
    <citation type="submission" date="2024-05" db="EMBL/GenBank/DDBJ databases">
        <authorList>
            <person name="Cai S.Y."/>
            <person name="Jin L.M."/>
            <person name="Li H.R."/>
        </authorList>
    </citation>
    <scope>NUCLEOTIDE SEQUENCE</scope>
    <source>
        <strain evidence="2">A5-74</strain>
    </source>
</reference>
<dbReference type="PANTHER" id="PTHR11236:SF50">
    <property type="entry name" value="AMINODEOXYCHORISMATE SYNTHASE COMPONENT 1"/>
    <property type="match status" value="1"/>
</dbReference>
<evidence type="ECO:0000259" key="1">
    <source>
        <dbReference type="Pfam" id="PF00425"/>
    </source>
</evidence>
<dbReference type="InterPro" id="IPR015890">
    <property type="entry name" value="Chorismate_C"/>
</dbReference>
<feature type="domain" description="Chorismate-utilising enzyme C-terminal" evidence="1">
    <location>
        <begin position="101"/>
        <end position="344"/>
    </location>
</feature>
<dbReference type="Pfam" id="PF00425">
    <property type="entry name" value="Chorismate_bind"/>
    <property type="match status" value="1"/>
</dbReference>
<dbReference type="RefSeq" id="WP_353648109.1">
    <property type="nucleotide sequence ID" value="NZ_CP159218.1"/>
</dbReference>
<name>A0AAU8DKJ9_9ACTN</name>
<dbReference type="InterPro" id="IPR005801">
    <property type="entry name" value="ADC_synthase"/>
</dbReference>
<dbReference type="AlphaFoldDB" id="A0AAU8DKJ9"/>
<sequence>MRGTGTRPLPVAHSPALRVGGSRPARAVFGPLAAEGLVEVVDLQVRPEVLDGSGWWAVVGTFEGRLTGYRFERVSTMHHPTTAPPGWLGPDRTAWRSSLSAQQYRTGVQLIREAIAAGDVYQVNLCRILSADDTGADPAGLSARLLRSNPAPWSGMLDLGADWVVSASPELFLRRDGDRLVSAPVKGTAAPGEPFADKDFPENVMICDLVRNDLSRVAVAGSVRVTSLLAREEHPGLAHLVSTVAARLRPGLGWGDLLRATFPPGSVSGAPKISALQVISRLEPTPRGPYCGCFGFVDADRGTAALAVGIRTFIRSAGTIAFGTGAGITWASDPQAEWAETELKAARLIGLASG</sequence>
<dbReference type="SUPFAM" id="SSF56322">
    <property type="entry name" value="ADC synthase"/>
    <property type="match status" value="1"/>
</dbReference>
<gene>
    <name evidence="2" type="ORF">ABLG96_14715</name>
</gene>
<dbReference type="GO" id="GO:0046820">
    <property type="term" value="F:4-amino-4-deoxychorismate synthase activity"/>
    <property type="evidence" value="ECO:0007669"/>
    <property type="project" value="TreeGrafter"/>
</dbReference>
<dbReference type="InterPro" id="IPR019999">
    <property type="entry name" value="Anth_synth_I-like"/>
</dbReference>
<accession>A0AAU8DKJ9</accession>
<evidence type="ECO:0000313" key="2">
    <source>
        <dbReference type="EMBL" id="XCG62494.1"/>
    </source>
</evidence>
<dbReference type="EMBL" id="CP159218">
    <property type="protein sequence ID" value="XCG62494.1"/>
    <property type="molecule type" value="Genomic_DNA"/>
</dbReference>
<dbReference type="GO" id="GO:0000162">
    <property type="term" value="P:L-tryptophan biosynthetic process"/>
    <property type="evidence" value="ECO:0007669"/>
    <property type="project" value="TreeGrafter"/>
</dbReference>
<dbReference type="PANTHER" id="PTHR11236">
    <property type="entry name" value="AMINOBENZOATE/ANTHRANILATE SYNTHASE"/>
    <property type="match status" value="1"/>
</dbReference>
<protein>
    <submittedName>
        <fullName evidence="2">Anthranilate synthase component I family protein</fullName>
    </submittedName>
</protein>
<dbReference type="Gene3D" id="3.60.120.10">
    <property type="entry name" value="Anthranilate synthase"/>
    <property type="match status" value="1"/>
</dbReference>